<protein>
    <submittedName>
        <fullName evidence="1">Uncharacterized protein</fullName>
    </submittedName>
</protein>
<name>A0A4U6VI26_SETVI</name>
<dbReference type="Gramene" id="TKW28502">
    <property type="protein sequence ID" value="TKW28502"/>
    <property type="gene ID" value="SEVIR_3G327903v2"/>
</dbReference>
<gene>
    <name evidence="1" type="ORF">SEVIR_3G327903v2</name>
</gene>
<accession>A0A4U6VI26</accession>
<reference evidence="1" key="1">
    <citation type="submission" date="2019-03" db="EMBL/GenBank/DDBJ databases">
        <title>WGS assembly of Setaria viridis.</title>
        <authorList>
            <person name="Huang P."/>
            <person name="Jenkins J."/>
            <person name="Grimwood J."/>
            <person name="Barry K."/>
            <person name="Healey A."/>
            <person name="Mamidi S."/>
            <person name="Sreedasyam A."/>
            <person name="Shu S."/>
            <person name="Feldman M."/>
            <person name="Wu J."/>
            <person name="Yu Y."/>
            <person name="Chen C."/>
            <person name="Johnson J."/>
            <person name="Rokhsar D."/>
            <person name="Baxter I."/>
            <person name="Schmutz J."/>
            <person name="Brutnell T."/>
            <person name="Kellogg E."/>
        </authorList>
    </citation>
    <scope>NUCLEOTIDE SEQUENCE [LARGE SCALE GENOMIC DNA]</scope>
</reference>
<dbReference type="AlphaFoldDB" id="A0A4U6VI26"/>
<dbReference type="EMBL" id="CM016554">
    <property type="protein sequence ID" value="TKW28502.1"/>
    <property type="molecule type" value="Genomic_DNA"/>
</dbReference>
<sequence>MSFTASTRHLALPRCGARDEKMQMSILHRFNGHFYDGFSPYHNSSGQLECC</sequence>
<dbReference type="Proteomes" id="UP000298652">
    <property type="component" value="Chromosome 3"/>
</dbReference>
<proteinExistence type="predicted"/>
<organism evidence="1 2">
    <name type="scientific">Setaria viridis</name>
    <name type="common">Green bristlegrass</name>
    <name type="synonym">Setaria italica subsp. viridis</name>
    <dbReference type="NCBI Taxonomy" id="4556"/>
    <lineage>
        <taxon>Eukaryota</taxon>
        <taxon>Viridiplantae</taxon>
        <taxon>Streptophyta</taxon>
        <taxon>Embryophyta</taxon>
        <taxon>Tracheophyta</taxon>
        <taxon>Spermatophyta</taxon>
        <taxon>Magnoliopsida</taxon>
        <taxon>Liliopsida</taxon>
        <taxon>Poales</taxon>
        <taxon>Poaceae</taxon>
        <taxon>PACMAD clade</taxon>
        <taxon>Panicoideae</taxon>
        <taxon>Panicodae</taxon>
        <taxon>Paniceae</taxon>
        <taxon>Cenchrinae</taxon>
        <taxon>Setaria</taxon>
    </lineage>
</organism>
<keyword evidence="2" id="KW-1185">Reference proteome</keyword>
<evidence type="ECO:0000313" key="2">
    <source>
        <dbReference type="Proteomes" id="UP000298652"/>
    </source>
</evidence>
<evidence type="ECO:0000313" key="1">
    <source>
        <dbReference type="EMBL" id="TKW28502.1"/>
    </source>
</evidence>